<sequence>MSVMKERDDETCGSQSSKTSEAPPMRFLFCEVLHGSLLKVRCRLIEALTARLPYIVKDYLKSVASRISPQTSFLFL</sequence>
<proteinExistence type="predicted"/>
<comment type="caution">
    <text evidence="2">The sequence shown here is derived from an EMBL/GenBank/DDBJ whole genome shotgun (WGS) entry which is preliminary data.</text>
</comment>
<evidence type="ECO:0000313" key="2">
    <source>
        <dbReference type="EMBL" id="KAI5326656.1"/>
    </source>
</evidence>
<evidence type="ECO:0000313" key="3">
    <source>
        <dbReference type="Proteomes" id="UP001054821"/>
    </source>
</evidence>
<organism evidence="2 3">
    <name type="scientific">Prunus dulcis</name>
    <name type="common">Almond</name>
    <name type="synonym">Amygdalus dulcis</name>
    <dbReference type="NCBI Taxonomy" id="3755"/>
    <lineage>
        <taxon>Eukaryota</taxon>
        <taxon>Viridiplantae</taxon>
        <taxon>Streptophyta</taxon>
        <taxon>Embryophyta</taxon>
        <taxon>Tracheophyta</taxon>
        <taxon>Spermatophyta</taxon>
        <taxon>Magnoliopsida</taxon>
        <taxon>eudicotyledons</taxon>
        <taxon>Gunneridae</taxon>
        <taxon>Pentapetalae</taxon>
        <taxon>rosids</taxon>
        <taxon>fabids</taxon>
        <taxon>Rosales</taxon>
        <taxon>Rosaceae</taxon>
        <taxon>Amygdaloideae</taxon>
        <taxon>Amygdaleae</taxon>
        <taxon>Prunus</taxon>
    </lineage>
</organism>
<keyword evidence="3" id="KW-1185">Reference proteome</keyword>
<dbReference type="Proteomes" id="UP001054821">
    <property type="component" value="Chromosome 6"/>
</dbReference>
<feature type="compositionally biased region" description="Basic and acidic residues" evidence="1">
    <location>
        <begin position="1"/>
        <end position="10"/>
    </location>
</feature>
<evidence type="ECO:0000256" key="1">
    <source>
        <dbReference type="SAM" id="MobiDB-lite"/>
    </source>
</evidence>
<accession>A0AAD4VMJ5</accession>
<reference evidence="2 3" key="1">
    <citation type="journal article" date="2022" name="G3 (Bethesda)">
        <title>Whole-genome sequence and methylome profiling of the almond [Prunus dulcis (Mill.) D.A. Webb] cultivar 'Nonpareil'.</title>
        <authorList>
            <person name="D'Amico-Willman K.M."/>
            <person name="Ouma W.Z."/>
            <person name="Meulia T."/>
            <person name="Sideli G.M."/>
            <person name="Gradziel T.M."/>
            <person name="Fresnedo-Ramirez J."/>
        </authorList>
    </citation>
    <scope>NUCLEOTIDE SEQUENCE [LARGE SCALE GENOMIC DNA]</scope>
    <source>
        <strain evidence="2">Clone GOH B32 T37-40</strain>
    </source>
</reference>
<dbReference type="AlphaFoldDB" id="A0AAD4VMJ5"/>
<gene>
    <name evidence="2" type="ORF">L3X38_035730</name>
</gene>
<name>A0AAD4VMJ5_PRUDU</name>
<protein>
    <submittedName>
        <fullName evidence="2">Uncharacterized protein</fullName>
    </submittedName>
</protein>
<feature type="region of interest" description="Disordered" evidence="1">
    <location>
        <begin position="1"/>
        <end position="21"/>
    </location>
</feature>
<dbReference type="EMBL" id="JAJFAZ020000006">
    <property type="protein sequence ID" value="KAI5326656.1"/>
    <property type="molecule type" value="Genomic_DNA"/>
</dbReference>